<feature type="transmembrane region" description="Helical" evidence="1">
    <location>
        <begin position="178"/>
        <end position="197"/>
    </location>
</feature>
<keyword evidence="1" id="KW-1133">Transmembrane helix</keyword>
<feature type="transmembrane region" description="Helical" evidence="1">
    <location>
        <begin position="137"/>
        <end position="158"/>
    </location>
</feature>
<dbReference type="InterPro" id="IPR021354">
    <property type="entry name" value="DUF2975"/>
</dbReference>
<gene>
    <name evidence="2" type="ORF">D1013_13900</name>
</gene>
<dbReference type="Proteomes" id="UP000276309">
    <property type="component" value="Chromosome"/>
</dbReference>
<dbReference type="KEGG" id="emar:D1013_13900"/>
<name>A0A3G2L809_9FLAO</name>
<dbReference type="RefSeq" id="WP_121849408.1">
    <property type="nucleotide sequence ID" value="NZ_CP032050.1"/>
</dbReference>
<evidence type="ECO:0000313" key="2">
    <source>
        <dbReference type="EMBL" id="AYN68395.1"/>
    </source>
</evidence>
<dbReference type="Pfam" id="PF11188">
    <property type="entry name" value="DUF2975"/>
    <property type="match status" value="1"/>
</dbReference>
<reference evidence="2 3" key="1">
    <citation type="submission" date="2018-08" db="EMBL/GenBank/DDBJ databases">
        <title>The reduced genetic potential of extracellular carbohydrate catabolism in Euzebyella marina RN62, a Flavobacteriia bacterium isolated from the hadal water.</title>
        <authorList>
            <person name="Xue C."/>
        </authorList>
    </citation>
    <scope>NUCLEOTIDE SEQUENCE [LARGE SCALE GENOMIC DNA]</scope>
    <source>
        <strain evidence="2 3">RN62</strain>
    </source>
</reference>
<sequence>MVLQNRLHKGLLINFLLIIFQIGFLTMILGLALYILFTVISIFTDSPSFPTGFTVMFSLDQNGLYNMSEQITGTTFNLNHAMGVIGLDQVPLGFLIGYSSISLLAYFCVLFGLRLTIRILESAKLGDFLITENAIRLRSIAFLGIGCIFFDRLSTIIASSYLYDKLEYPGLKFASTNLFTFTSFQSVFFFLFLWLIAEAFRIGSQLKLENDLTI</sequence>
<feature type="transmembrane region" description="Helical" evidence="1">
    <location>
        <begin position="92"/>
        <end position="117"/>
    </location>
</feature>
<evidence type="ECO:0000256" key="1">
    <source>
        <dbReference type="SAM" id="Phobius"/>
    </source>
</evidence>
<proteinExistence type="predicted"/>
<protein>
    <submittedName>
        <fullName evidence="2">DUF2975 domain-containing protein</fullName>
    </submittedName>
</protein>
<keyword evidence="1" id="KW-0472">Membrane</keyword>
<dbReference type="EMBL" id="CP032050">
    <property type="protein sequence ID" value="AYN68395.1"/>
    <property type="molecule type" value="Genomic_DNA"/>
</dbReference>
<organism evidence="2 3">
    <name type="scientific">Euzebyella marina</name>
    <dbReference type="NCBI Taxonomy" id="1761453"/>
    <lineage>
        <taxon>Bacteria</taxon>
        <taxon>Pseudomonadati</taxon>
        <taxon>Bacteroidota</taxon>
        <taxon>Flavobacteriia</taxon>
        <taxon>Flavobacteriales</taxon>
        <taxon>Flavobacteriaceae</taxon>
        <taxon>Euzebyella</taxon>
    </lineage>
</organism>
<evidence type="ECO:0000313" key="3">
    <source>
        <dbReference type="Proteomes" id="UP000276309"/>
    </source>
</evidence>
<keyword evidence="3" id="KW-1185">Reference proteome</keyword>
<keyword evidence="1" id="KW-0812">Transmembrane</keyword>
<accession>A0A3G2L809</accession>
<feature type="transmembrane region" description="Helical" evidence="1">
    <location>
        <begin position="12"/>
        <end position="43"/>
    </location>
</feature>
<dbReference type="OrthoDB" id="795121at2"/>
<dbReference type="AlphaFoldDB" id="A0A3G2L809"/>